<dbReference type="InterPro" id="IPR013780">
    <property type="entry name" value="Glyco_hydro_b"/>
</dbReference>
<protein>
    <submittedName>
        <fullName evidence="8">Alpha-amylase-like protein</fullName>
    </submittedName>
</protein>
<dbReference type="GO" id="GO:0005509">
    <property type="term" value="F:calcium ion binding"/>
    <property type="evidence" value="ECO:0007669"/>
    <property type="project" value="InterPro"/>
</dbReference>
<comment type="cofactor">
    <cofactor evidence="1">
        <name>Ca(2+)</name>
        <dbReference type="ChEBI" id="CHEBI:29108"/>
    </cofactor>
</comment>
<keyword evidence="4" id="KW-0378">Hydrolase</keyword>
<keyword evidence="9" id="KW-1185">Reference proteome</keyword>
<keyword evidence="6" id="KW-0326">Glycosidase</keyword>
<dbReference type="GO" id="GO:0004553">
    <property type="term" value="F:hydrolase activity, hydrolyzing O-glycosyl compounds"/>
    <property type="evidence" value="ECO:0007669"/>
    <property type="project" value="InterPro"/>
</dbReference>
<reference evidence="8 9" key="1">
    <citation type="journal article" date="2018" name="Mycol. Prog.">
        <title>Coniella lustricola, a new species from submerged detritus.</title>
        <authorList>
            <person name="Raudabaugh D.B."/>
            <person name="Iturriaga T."/>
            <person name="Carver A."/>
            <person name="Mondo S."/>
            <person name="Pangilinan J."/>
            <person name="Lipzen A."/>
            <person name="He G."/>
            <person name="Amirebrahimi M."/>
            <person name="Grigoriev I.V."/>
            <person name="Miller A.N."/>
        </authorList>
    </citation>
    <scope>NUCLEOTIDE SEQUENCE [LARGE SCALE GENOMIC DNA]</scope>
    <source>
        <strain evidence="8 9">B22-T-1</strain>
    </source>
</reference>
<dbReference type="Gene3D" id="2.40.30.140">
    <property type="match status" value="1"/>
</dbReference>
<gene>
    <name evidence="8" type="ORF">BD289DRAFT_183925</name>
</gene>
<dbReference type="Pfam" id="PF09154">
    <property type="entry name" value="Alpha-amy_C_pro"/>
    <property type="match status" value="1"/>
</dbReference>
<dbReference type="InterPro" id="IPR015237">
    <property type="entry name" value="Alpha-amylase_C_pro"/>
</dbReference>
<dbReference type="Pfam" id="PF00128">
    <property type="entry name" value="Alpha-amylase"/>
    <property type="match status" value="1"/>
</dbReference>
<sequence>MASTTQPPGGYRHHHQQNHPDNQTMFQGFEWYVPPDQKHWARLSRILPTLQTLGITSIWIPPACKAGWYTGNGYDIYDLYDLGEFDQKGSRATKWGTKEELAALAQDAQQRGIRVLFDAVLNHRAAADHTEIVQATQIDPKDRWTALGKPEAIEAWCGYDFPGRGATYSPLKWNQTHFNGIDYCHIKKSKGVWKFHGKEWADDVDEELGNYDYLMFANVDHRNPEVRRDLFNWIQWLASQLPLGGLRLDAVKHYSARFVKEYLRHIRATVGRDWFIVGEYWREDSQVLAKYIEYMEHNLALFDVRLVANFSRLSLQPNPDLRTVFDGSLVSLKPNNAVTFVANHDTMEGQSLEAPVVEYFVPLAYALILLRADCGVPCVFYGDLYGYSKPNGHGFAPPSFGDKIIPRMVLSRKLYAYGEQVDYLDRPHCIGFTRQGLSSLNRNDSKSAGLAVVMTNLAEFSTKSMYVGQQHAGEIWTDILGACWGEVQIDHCGWGVFACAAQSVSVWVHRQAPRRDEVDSFVFDCDIYHRGMFRKPVTATQLYQPRIKTQPLWMSAI</sequence>
<dbReference type="SMART" id="SM00642">
    <property type="entry name" value="Aamy"/>
    <property type="match status" value="1"/>
</dbReference>
<dbReference type="OrthoDB" id="550577at2759"/>
<feature type="domain" description="Glycosyl hydrolase family 13 catalytic" evidence="7">
    <location>
        <begin position="23"/>
        <end position="412"/>
    </location>
</feature>
<evidence type="ECO:0000256" key="3">
    <source>
        <dbReference type="ARBA" id="ARBA00022723"/>
    </source>
</evidence>
<dbReference type="GO" id="GO:0005975">
    <property type="term" value="P:carbohydrate metabolic process"/>
    <property type="evidence" value="ECO:0007669"/>
    <property type="project" value="InterPro"/>
</dbReference>
<dbReference type="NCBIfam" id="NF006968">
    <property type="entry name" value="PRK09441.1-1"/>
    <property type="match status" value="1"/>
</dbReference>
<dbReference type="PANTHER" id="PTHR43447">
    <property type="entry name" value="ALPHA-AMYLASE"/>
    <property type="match status" value="1"/>
</dbReference>
<dbReference type="Proteomes" id="UP000241462">
    <property type="component" value="Unassembled WGS sequence"/>
</dbReference>
<evidence type="ECO:0000259" key="7">
    <source>
        <dbReference type="SMART" id="SM00642"/>
    </source>
</evidence>
<name>A0A2T3ADA6_9PEZI</name>
<dbReference type="CDD" id="cd11318">
    <property type="entry name" value="AmyAc_bac_fung_AmyA"/>
    <property type="match status" value="1"/>
</dbReference>
<dbReference type="SUPFAM" id="SSF51011">
    <property type="entry name" value="Glycosyl hydrolase domain"/>
    <property type="match status" value="1"/>
</dbReference>
<dbReference type="AlphaFoldDB" id="A0A2T3ADA6"/>
<dbReference type="STRING" id="2025994.A0A2T3ADA6"/>
<evidence type="ECO:0000256" key="6">
    <source>
        <dbReference type="ARBA" id="ARBA00023295"/>
    </source>
</evidence>
<dbReference type="Gene3D" id="2.60.40.1180">
    <property type="entry name" value="Golgi alpha-mannosidase II"/>
    <property type="match status" value="1"/>
</dbReference>
<dbReference type="EMBL" id="KZ678408">
    <property type="protein sequence ID" value="PSR92274.1"/>
    <property type="molecule type" value="Genomic_DNA"/>
</dbReference>
<keyword evidence="3" id="KW-0479">Metal-binding</keyword>
<organism evidence="8 9">
    <name type="scientific">Coniella lustricola</name>
    <dbReference type="NCBI Taxonomy" id="2025994"/>
    <lineage>
        <taxon>Eukaryota</taxon>
        <taxon>Fungi</taxon>
        <taxon>Dikarya</taxon>
        <taxon>Ascomycota</taxon>
        <taxon>Pezizomycotina</taxon>
        <taxon>Sordariomycetes</taxon>
        <taxon>Sordariomycetidae</taxon>
        <taxon>Diaporthales</taxon>
        <taxon>Schizoparmaceae</taxon>
        <taxon>Coniella</taxon>
    </lineage>
</organism>
<dbReference type="InterPro" id="IPR006047">
    <property type="entry name" value="GH13_cat_dom"/>
</dbReference>
<evidence type="ECO:0000313" key="9">
    <source>
        <dbReference type="Proteomes" id="UP000241462"/>
    </source>
</evidence>
<evidence type="ECO:0000256" key="1">
    <source>
        <dbReference type="ARBA" id="ARBA00001913"/>
    </source>
</evidence>
<evidence type="ECO:0000313" key="8">
    <source>
        <dbReference type="EMBL" id="PSR92274.1"/>
    </source>
</evidence>
<comment type="similarity">
    <text evidence="2">Belongs to the glycosyl hydrolase 13 family.</text>
</comment>
<dbReference type="SUPFAM" id="SSF51445">
    <property type="entry name" value="(Trans)glycosidases"/>
    <property type="match status" value="1"/>
</dbReference>
<evidence type="ECO:0000256" key="2">
    <source>
        <dbReference type="ARBA" id="ARBA00008061"/>
    </source>
</evidence>
<keyword evidence="5" id="KW-0119">Carbohydrate metabolism</keyword>
<proteinExistence type="inferred from homology"/>
<dbReference type="InterPro" id="IPR013776">
    <property type="entry name" value="A-amylase_thermo"/>
</dbReference>
<evidence type="ECO:0000256" key="5">
    <source>
        <dbReference type="ARBA" id="ARBA00023277"/>
    </source>
</evidence>
<dbReference type="InterPro" id="IPR017853">
    <property type="entry name" value="GH"/>
</dbReference>
<dbReference type="NCBIfam" id="NF006969">
    <property type="entry name" value="PRK09441.1-2"/>
    <property type="match status" value="1"/>
</dbReference>
<dbReference type="InParanoid" id="A0A2T3ADA6"/>
<accession>A0A2T3ADA6</accession>
<dbReference type="PIRSF" id="PIRSF001021">
    <property type="entry name" value="Alph-amls_thrmst"/>
    <property type="match status" value="1"/>
</dbReference>
<evidence type="ECO:0000256" key="4">
    <source>
        <dbReference type="ARBA" id="ARBA00022801"/>
    </source>
</evidence>
<dbReference type="Gene3D" id="3.20.20.80">
    <property type="entry name" value="Glycosidases"/>
    <property type="match status" value="1"/>
</dbReference>